<dbReference type="Proteomes" id="UP000662973">
    <property type="component" value="Chromosome"/>
</dbReference>
<name>A0A897N9Y7_9EURY</name>
<evidence type="ECO:0000259" key="1">
    <source>
        <dbReference type="Pfam" id="PF01609"/>
    </source>
</evidence>
<dbReference type="GeneID" id="68852788"/>
<dbReference type="EMBL" id="CP064788">
    <property type="protein sequence ID" value="QSG09562.1"/>
    <property type="molecule type" value="Genomic_DNA"/>
</dbReference>
<dbReference type="GO" id="GO:0004803">
    <property type="term" value="F:transposase activity"/>
    <property type="evidence" value="ECO:0007669"/>
    <property type="project" value="InterPro"/>
</dbReference>
<reference evidence="2 3" key="1">
    <citation type="submission" date="2020-11" db="EMBL/GenBank/DDBJ databases">
        <title>Carbohydrate-dependent, anaerobic sulfur respiration: A novel catabolism in halophilic archaea.</title>
        <authorList>
            <person name="Sorokin D.Y."/>
            <person name="Messina E."/>
            <person name="Smedile F."/>
            <person name="La Cono V."/>
            <person name="Hallsworth J.E."/>
            <person name="Yakimov M.M."/>
        </authorList>
    </citation>
    <scope>NUCLEOTIDE SEQUENCE [LARGE SCALE GENOMIC DNA]</scope>
    <source>
        <strain evidence="2 3">HSR12-2</strain>
    </source>
</reference>
<accession>A0A897N9Y7</accession>
<feature type="domain" description="Transposase IS4-like" evidence="1">
    <location>
        <begin position="331"/>
        <end position="526"/>
    </location>
</feature>
<dbReference type="KEGG" id="hds:HSR122_2181"/>
<keyword evidence="3" id="KW-1185">Reference proteome</keyword>
<evidence type="ECO:0000313" key="2">
    <source>
        <dbReference type="EMBL" id="QSG09562.1"/>
    </source>
</evidence>
<dbReference type="RefSeq" id="WP_229109711.1">
    <property type="nucleotide sequence ID" value="NZ_CP064788.1"/>
</dbReference>
<organism evidence="2 3">
    <name type="scientific">Halapricum desulfuricans</name>
    <dbReference type="NCBI Taxonomy" id="2841257"/>
    <lineage>
        <taxon>Archaea</taxon>
        <taxon>Methanobacteriati</taxon>
        <taxon>Methanobacteriota</taxon>
        <taxon>Stenosarchaea group</taxon>
        <taxon>Halobacteria</taxon>
        <taxon>Halobacteriales</taxon>
        <taxon>Haloarculaceae</taxon>
        <taxon>Halapricum</taxon>
    </lineage>
</organism>
<evidence type="ECO:0000313" key="3">
    <source>
        <dbReference type="Proteomes" id="UP000662973"/>
    </source>
</evidence>
<gene>
    <name evidence="2" type="ORF">HSR122_2181</name>
</gene>
<dbReference type="GO" id="GO:0006313">
    <property type="term" value="P:DNA transposition"/>
    <property type="evidence" value="ECO:0007669"/>
    <property type="project" value="InterPro"/>
</dbReference>
<proteinExistence type="predicted"/>
<dbReference type="SUPFAM" id="SSF53098">
    <property type="entry name" value="Ribonuclease H-like"/>
    <property type="match status" value="1"/>
</dbReference>
<dbReference type="InterPro" id="IPR002559">
    <property type="entry name" value="Transposase_11"/>
</dbReference>
<dbReference type="GO" id="GO:0003677">
    <property type="term" value="F:DNA binding"/>
    <property type="evidence" value="ECO:0007669"/>
    <property type="project" value="InterPro"/>
</dbReference>
<sequence length="597" mass="68061">MTITTGVEADKHDPFVSRLPVDRDQTQSIDLLYNVQNLIDIHQIQRANGSKIGINYPVENAESLGNLKYIESQFAAANAINDLDPDLVDTTILRAMPDCLAEEGVVLPDDPTLAARVKALIFKEARGMQSRRDLLEYLDSHLETAKSLGLCIDPIKSESTYSRAAQEWRMDRQSVQDAISRLQHFLFRNGYILNWESEMYTENQPIPHSSQLPDALYCQGMVNYTDLLLRRLGGISFKRGTGNKYSPREIIGSLAQLALHENPTKARQLSKWHYESDLITMSRVKQIISNNFYRNNIMLAKSSIESLDKTLHQILFKFANNLGLYQQPIDIALDPTWVPVTDNVEDTPGAIKNPTIADDAEGGFTYPMAVSVTPMSSFSLGVKFVTDKSQYHNAFRQLLSRIKDFCDIGWIFADREFDSANMISLLRSAADKKWIIRVREHNKVITPGVSRSLEKNGKAQVSIGNHNINVFSKEFQKPKYPFLEEGENMILLSDMPIEDTNPSLLVKKFFNRWGVETYIREIKHDFSPKVNQEQAPINQFMFTIASVFYNIWRIINQSTSPIYGLPLQPRYYDVLKSIVQSTFASRHQIQSDIDKFV</sequence>
<dbReference type="Pfam" id="PF01609">
    <property type="entry name" value="DDE_Tnp_1"/>
    <property type="match status" value="1"/>
</dbReference>
<protein>
    <submittedName>
        <fullName evidence="2">IS4 transposase</fullName>
    </submittedName>
</protein>
<dbReference type="AlphaFoldDB" id="A0A897N9Y7"/>
<dbReference type="InterPro" id="IPR012337">
    <property type="entry name" value="RNaseH-like_sf"/>
</dbReference>